<dbReference type="PRINTS" id="PR00039">
    <property type="entry name" value="HTHLYSR"/>
</dbReference>
<dbReference type="PANTHER" id="PTHR30419">
    <property type="entry name" value="HTH-TYPE TRANSCRIPTIONAL REGULATOR YBHD"/>
    <property type="match status" value="1"/>
</dbReference>
<evidence type="ECO:0000256" key="1">
    <source>
        <dbReference type="ARBA" id="ARBA00009437"/>
    </source>
</evidence>
<keyword evidence="4" id="KW-0804">Transcription</keyword>
<dbReference type="Proteomes" id="UP001398420">
    <property type="component" value="Unassembled WGS sequence"/>
</dbReference>
<gene>
    <name evidence="6" type="ORF">AAF454_08895</name>
</gene>
<accession>A0ABU9LL85</accession>
<dbReference type="InterPro" id="IPR036388">
    <property type="entry name" value="WH-like_DNA-bd_sf"/>
</dbReference>
<protein>
    <submittedName>
        <fullName evidence="6">LysR family transcriptional regulator</fullName>
    </submittedName>
</protein>
<evidence type="ECO:0000256" key="2">
    <source>
        <dbReference type="ARBA" id="ARBA00023015"/>
    </source>
</evidence>
<evidence type="ECO:0000313" key="7">
    <source>
        <dbReference type="Proteomes" id="UP001398420"/>
    </source>
</evidence>
<dbReference type="SUPFAM" id="SSF46785">
    <property type="entry name" value="Winged helix' DNA-binding domain"/>
    <property type="match status" value="1"/>
</dbReference>
<dbReference type="EMBL" id="JBCEWA010000006">
    <property type="protein sequence ID" value="MEL5988519.1"/>
    <property type="molecule type" value="Genomic_DNA"/>
</dbReference>
<dbReference type="InterPro" id="IPR005119">
    <property type="entry name" value="LysR_subst-bd"/>
</dbReference>
<organism evidence="6 7">
    <name type="scientific">Kurthia gibsonii</name>
    <dbReference type="NCBI Taxonomy" id="33946"/>
    <lineage>
        <taxon>Bacteria</taxon>
        <taxon>Bacillati</taxon>
        <taxon>Bacillota</taxon>
        <taxon>Bacilli</taxon>
        <taxon>Bacillales</taxon>
        <taxon>Caryophanaceae</taxon>
        <taxon>Kurthia</taxon>
    </lineage>
</organism>
<dbReference type="SUPFAM" id="SSF53850">
    <property type="entry name" value="Periplasmic binding protein-like II"/>
    <property type="match status" value="1"/>
</dbReference>
<dbReference type="RefSeq" id="WP_342302947.1">
    <property type="nucleotide sequence ID" value="NZ_JBCEWA010000006.1"/>
</dbReference>
<sequence length="296" mass="34002">MDLQQLKYFQTVARLEHMTRAADVLNISQPALSKAISQLEHEVGAPLFERVGRAIRLNRYGALFLERTEPITQILDEAKQEIRDLVAPNSGTVAIGFTHSMGTRLVSRAVQAFQKEYPETDFEFVQRNSLPLVQDLNKGLCDLCLIPYLETDIPIDWRELWREEVYVIVPLHHRFAKQDTVRLQDLAEDPFVTIKEGNSLRQIQNHVFEQVGISPDIVFEGEEFHTVASFVEAGFGVGLLPDLQRIDGYQIKRLHVTDVVCERRIGIATMKDRYIPQVAKQFEAFVSEHLYHFTQL</sequence>
<comment type="caution">
    <text evidence="6">The sequence shown here is derived from an EMBL/GenBank/DDBJ whole genome shotgun (WGS) entry which is preliminary data.</text>
</comment>
<evidence type="ECO:0000256" key="3">
    <source>
        <dbReference type="ARBA" id="ARBA00023125"/>
    </source>
</evidence>
<dbReference type="Gene3D" id="3.40.190.290">
    <property type="match status" value="1"/>
</dbReference>
<dbReference type="InterPro" id="IPR000847">
    <property type="entry name" value="LysR_HTH_N"/>
</dbReference>
<keyword evidence="3" id="KW-0238">DNA-binding</keyword>
<evidence type="ECO:0000313" key="6">
    <source>
        <dbReference type="EMBL" id="MEL5988519.1"/>
    </source>
</evidence>
<comment type="similarity">
    <text evidence="1">Belongs to the LysR transcriptional regulatory family.</text>
</comment>
<dbReference type="PANTHER" id="PTHR30419:SF28">
    <property type="entry name" value="HTH-TYPE TRANSCRIPTIONAL REGULATOR BSDA"/>
    <property type="match status" value="1"/>
</dbReference>
<evidence type="ECO:0000259" key="5">
    <source>
        <dbReference type="PROSITE" id="PS50931"/>
    </source>
</evidence>
<dbReference type="Pfam" id="PF03466">
    <property type="entry name" value="LysR_substrate"/>
    <property type="match status" value="1"/>
</dbReference>
<keyword evidence="2" id="KW-0805">Transcription regulation</keyword>
<dbReference type="InterPro" id="IPR050950">
    <property type="entry name" value="HTH-type_LysR_regulators"/>
</dbReference>
<name>A0ABU9LL85_9BACL</name>
<reference evidence="6 7" key="1">
    <citation type="submission" date="2024-04" db="EMBL/GenBank/DDBJ databases">
        <authorList>
            <person name="Wu Y.S."/>
            <person name="Zhang L."/>
        </authorList>
    </citation>
    <scope>NUCLEOTIDE SEQUENCE [LARGE SCALE GENOMIC DNA]</scope>
    <source>
        <strain evidence="6 7">KG-01</strain>
    </source>
</reference>
<dbReference type="InterPro" id="IPR036390">
    <property type="entry name" value="WH_DNA-bd_sf"/>
</dbReference>
<evidence type="ECO:0000256" key="4">
    <source>
        <dbReference type="ARBA" id="ARBA00023163"/>
    </source>
</evidence>
<feature type="domain" description="HTH lysR-type" evidence="5">
    <location>
        <begin position="1"/>
        <end position="58"/>
    </location>
</feature>
<dbReference type="Gene3D" id="1.10.10.10">
    <property type="entry name" value="Winged helix-like DNA-binding domain superfamily/Winged helix DNA-binding domain"/>
    <property type="match status" value="1"/>
</dbReference>
<dbReference type="Pfam" id="PF00126">
    <property type="entry name" value="HTH_1"/>
    <property type="match status" value="1"/>
</dbReference>
<keyword evidence="7" id="KW-1185">Reference proteome</keyword>
<dbReference type="CDD" id="cd08434">
    <property type="entry name" value="PBP2_GltC_like"/>
    <property type="match status" value="1"/>
</dbReference>
<dbReference type="PROSITE" id="PS50931">
    <property type="entry name" value="HTH_LYSR"/>
    <property type="match status" value="1"/>
</dbReference>
<proteinExistence type="inferred from homology"/>